<organism evidence="2 3">
    <name type="scientific">Neisseria subflava NJ9703</name>
    <dbReference type="NCBI Taxonomy" id="546268"/>
    <lineage>
        <taxon>Bacteria</taxon>
        <taxon>Pseudomonadati</taxon>
        <taxon>Pseudomonadota</taxon>
        <taxon>Betaproteobacteria</taxon>
        <taxon>Neisseriales</taxon>
        <taxon>Neisseriaceae</taxon>
        <taxon>Neisseria</taxon>
    </lineage>
</organism>
<dbReference type="EMBL" id="ACEO02000006">
    <property type="protein sequence ID" value="EFC52051.1"/>
    <property type="molecule type" value="Genomic_DNA"/>
</dbReference>
<dbReference type="Proteomes" id="UP000004621">
    <property type="component" value="Unassembled WGS sequence"/>
</dbReference>
<accession>A0A9W5IQW0</accession>
<keyword evidence="1" id="KW-0732">Signal</keyword>
<name>A0A9W5IQW0_NEISU</name>
<evidence type="ECO:0000256" key="1">
    <source>
        <dbReference type="SAM" id="SignalP"/>
    </source>
</evidence>
<gene>
    <name evidence="2" type="ORF">NEISUBOT_04455</name>
</gene>
<sequence length="178" mass="20000">MNISRLILPALTSLFLLNSPVSSAAKPEQASEMYIANKITSENLHGFWGNAVENEEGALINTTIFNPDNTGTDIAIMSFKATNKIFTIRQDFNWTFDEKKQEIHQTVTDYKTSINGKEEQNKQKIGEKSTIKARILIIKGLPGMLELTDKASGNQTSYFKQDPDKILNHLENSKKTHP</sequence>
<feature type="signal peptide" evidence="1">
    <location>
        <begin position="1"/>
        <end position="24"/>
    </location>
</feature>
<evidence type="ECO:0000313" key="2">
    <source>
        <dbReference type="EMBL" id="EFC52051.1"/>
    </source>
</evidence>
<comment type="caution">
    <text evidence="2">The sequence shown here is derived from an EMBL/GenBank/DDBJ whole genome shotgun (WGS) entry which is preliminary data.</text>
</comment>
<feature type="chain" id="PRO_5040983350" evidence="1">
    <location>
        <begin position="25"/>
        <end position="178"/>
    </location>
</feature>
<dbReference type="AlphaFoldDB" id="A0A9W5IQW0"/>
<evidence type="ECO:0000313" key="3">
    <source>
        <dbReference type="Proteomes" id="UP000004621"/>
    </source>
</evidence>
<protein>
    <submittedName>
        <fullName evidence="2">Uncharacterized protein</fullName>
    </submittedName>
</protein>
<dbReference type="RefSeq" id="WP_004520080.1">
    <property type="nucleotide sequence ID" value="NZ_ACEO02000006.1"/>
</dbReference>
<reference evidence="2 3" key="1">
    <citation type="submission" date="2010-01" db="EMBL/GenBank/DDBJ databases">
        <authorList>
            <person name="Weinstock G."/>
            <person name="Sodergren E."/>
            <person name="Clifton S."/>
            <person name="Fulton L."/>
            <person name="Fulton B."/>
            <person name="Courtney L."/>
            <person name="Fronick C."/>
            <person name="Harrison M."/>
            <person name="Strong C."/>
            <person name="Farmer C."/>
            <person name="Delahaunty K."/>
            <person name="Markovic C."/>
            <person name="Hall O."/>
            <person name="Minx P."/>
            <person name="Tomlinson C."/>
            <person name="Mitreva M."/>
            <person name="Nelson J."/>
            <person name="Hou S."/>
            <person name="Wollam A."/>
            <person name="Pepin K.H."/>
            <person name="Johnson M."/>
            <person name="Bhonagiri V."/>
            <person name="Nash W.E."/>
            <person name="Warren W."/>
            <person name="Chinwalla A."/>
            <person name="Mardis E.R."/>
            <person name="Wilson R.K."/>
        </authorList>
    </citation>
    <scope>NUCLEOTIDE SEQUENCE [LARGE SCALE GENOMIC DNA]</scope>
    <source>
        <strain evidence="2 3">NJ9703</strain>
    </source>
</reference>
<proteinExistence type="predicted"/>